<keyword evidence="7" id="KW-0496">Mitochondrion</keyword>
<dbReference type="Pfam" id="PF06979">
    <property type="entry name" value="TMEM70"/>
    <property type="match status" value="1"/>
</dbReference>
<feature type="region of interest" description="Disordered" evidence="9">
    <location>
        <begin position="39"/>
        <end position="58"/>
    </location>
</feature>
<comment type="similarity">
    <text evidence="2">Belongs to the TMEM186 family.</text>
</comment>
<feature type="compositionally biased region" description="Low complexity" evidence="9">
    <location>
        <begin position="39"/>
        <end position="54"/>
    </location>
</feature>
<keyword evidence="5" id="KW-0999">Mitochondrion inner membrane</keyword>
<dbReference type="EMBL" id="GFDL01008693">
    <property type="protein sequence ID" value="JAV26352.1"/>
    <property type="molecule type" value="Transcribed_RNA"/>
</dbReference>
<proteinExistence type="inferred from homology"/>
<evidence type="ECO:0000256" key="4">
    <source>
        <dbReference type="ARBA" id="ARBA00022692"/>
    </source>
</evidence>
<feature type="transmembrane region" description="Helical" evidence="10">
    <location>
        <begin position="112"/>
        <end position="134"/>
    </location>
</feature>
<reference evidence="11" key="1">
    <citation type="submission" date="2017-01" db="EMBL/GenBank/DDBJ databases">
        <title>A deep insight into the sialotranscriptome of adult male and female Cluex tarsalis mosquitoes.</title>
        <authorList>
            <person name="Ribeiro J.M."/>
            <person name="Moreira F."/>
            <person name="Bernard K.A."/>
            <person name="Calvo E."/>
        </authorList>
    </citation>
    <scope>NUCLEOTIDE SEQUENCE</scope>
    <source>
        <strain evidence="11">Kern County</strain>
        <tissue evidence="11">Salivary glands</tissue>
    </source>
</reference>
<sequence length="220" mass="24691">MLQALRSCPLSRISLALKPPSSPAFRTSPWLVQQCSTKSAQPASSPSPSEQVPQNELPSHVEDSTKWYTLYHFRGIMLTAAFKRLKLYPAGLTAVTVPTCLALAYADICSVTTAQIFGSVGFTTTLTLLAFSYFTNNLVGFVYTDDEAKQVKISYVDPGGKRQNKIYAVDNIVPRSELQRTLLKFYFPIKNHDNGEVYRIVHRYGEVYDEKTFSKVFGRE</sequence>
<evidence type="ECO:0000256" key="7">
    <source>
        <dbReference type="ARBA" id="ARBA00023128"/>
    </source>
</evidence>
<keyword evidence="4 10" id="KW-0812">Transmembrane</keyword>
<evidence type="ECO:0000256" key="5">
    <source>
        <dbReference type="ARBA" id="ARBA00022792"/>
    </source>
</evidence>
<evidence type="ECO:0000313" key="11">
    <source>
        <dbReference type="EMBL" id="JAV26352.1"/>
    </source>
</evidence>
<dbReference type="InterPro" id="IPR026571">
    <property type="entry name" value="Tmem186"/>
</dbReference>
<protein>
    <recommendedName>
        <fullName evidence="3">Transmembrane protein 186</fullName>
    </recommendedName>
</protein>
<dbReference type="PANTHER" id="PTHR13603:SF1">
    <property type="entry name" value="TRANSMEMBRANE PROTEIN 186"/>
    <property type="match status" value="1"/>
</dbReference>
<evidence type="ECO:0000256" key="2">
    <source>
        <dbReference type="ARBA" id="ARBA00007020"/>
    </source>
</evidence>
<evidence type="ECO:0000256" key="3">
    <source>
        <dbReference type="ARBA" id="ARBA00014604"/>
    </source>
</evidence>
<evidence type="ECO:0000256" key="8">
    <source>
        <dbReference type="ARBA" id="ARBA00023136"/>
    </source>
</evidence>
<feature type="transmembrane region" description="Helical" evidence="10">
    <location>
        <begin position="87"/>
        <end position="106"/>
    </location>
</feature>
<dbReference type="InterPro" id="IPR045325">
    <property type="entry name" value="TMEM70/TMEM186/TMEM223"/>
</dbReference>
<accession>A0A1Q3FFR8</accession>
<dbReference type="PANTHER" id="PTHR13603">
    <property type="entry name" value="TRANSMEMBRANE PROTEIN 186"/>
    <property type="match status" value="1"/>
</dbReference>
<evidence type="ECO:0000256" key="9">
    <source>
        <dbReference type="SAM" id="MobiDB-lite"/>
    </source>
</evidence>
<comment type="subcellular location">
    <subcellularLocation>
        <location evidence="1">Mitochondrion inner membrane</location>
        <topology evidence="1">Multi-pass membrane protein</topology>
    </subcellularLocation>
</comment>
<organism evidence="11">
    <name type="scientific">Culex tarsalis</name>
    <name type="common">Encephalitis mosquito</name>
    <dbReference type="NCBI Taxonomy" id="7177"/>
    <lineage>
        <taxon>Eukaryota</taxon>
        <taxon>Metazoa</taxon>
        <taxon>Ecdysozoa</taxon>
        <taxon>Arthropoda</taxon>
        <taxon>Hexapoda</taxon>
        <taxon>Insecta</taxon>
        <taxon>Pterygota</taxon>
        <taxon>Neoptera</taxon>
        <taxon>Endopterygota</taxon>
        <taxon>Diptera</taxon>
        <taxon>Nematocera</taxon>
        <taxon>Culicoidea</taxon>
        <taxon>Culicidae</taxon>
        <taxon>Culicinae</taxon>
        <taxon>Culicini</taxon>
        <taxon>Culex</taxon>
        <taxon>Culex</taxon>
    </lineage>
</organism>
<name>A0A1Q3FFR8_CULTA</name>
<evidence type="ECO:0000256" key="10">
    <source>
        <dbReference type="SAM" id="Phobius"/>
    </source>
</evidence>
<keyword evidence="6 10" id="KW-1133">Transmembrane helix</keyword>
<keyword evidence="8 10" id="KW-0472">Membrane</keyword>
<evidence type="ECO:0000256" key="6">
    <source>
        <dbReference type="ARBA" id="ARBA00022989"/>
    </source>
</evidence>
<dbReference type="GO" id="GO:0005743">
    <property type="term" value="C:mitochondrial inner membrane"/>
    <property type="evidence" value="ECO:0007669"/>
    <property type="project" value="UniProtKB-SubCell"/>
</dbReference>
<evidence type="ECO:0000256" key="1">
    <source>
        <dbReference type="ARBA" id="ARBA00004448"/>
    </source>
</evidence>
<dbReference type="AlphaFoldDB" id="A0A1Q3FFR8"/>